<evidence type="ECO:0000256" key="4">
    <source>
        <dbReference type="ARBA" id="ARBA00022798"/>
    </source>
</evidence>
<gene>
    <name evidence="9" type="ORF">GCM10025868_34330</name>
</gene>
<keyword evidence="10" id="KW-1185">Reference proteome</keyword>
<dbReference type="Pfam" id="PF03009">
    <property type="entry name" value="GDPD"/>
    <property type="match status" value="1"/>
</dbReference>
<comment type="catalytic activity">
    <reaction evidence="6">
        <text>a sn-glycero-3-phosphodiester + H2O = an alcohol + sn-glycerol 3-phosphate + H(+)</text>
        <dbReference type="Rhea" id="RHEA:12969"/>
        <dbReference type="ChEBI" id="CHEBI:15377"/>
        <dbReference type="ChEBI" id="CHEBI:15378"/>
        <dbReference type="ChEBI" id="CHEBI:30879"/>
        <dbReference type="ChEBI" id="CHEBI:57597"/>
        <dbReference type="ChEBI" id="CHEBI:83408"/>
        <dbReference type="EC" id="3.1.4.46"/>
    </reaction>
</comment>
<keyword evidence="4" id="KW-0319">Glycerol metabolism</keyword>
<comment type="similarity">
    <text evidence="1">Belongs to the glycerophosphoryl diester phosphodiesterase family.</text>
</comment>
<dbReference type="InterPro" id="IPR030395">
    <property type="entry name" value="GP_PDE_dom"/>
</dbReference>
<feature type="domain" description="GP-PDE" evidence="8">
    <location>
        <begin position="13"/>
        <end position="104"/>
    </location>
</feature>
<feature type="region of interest" description="Disordered" evidence="7">
    <location>
        <begin position="51"/>
        <end position="104"/>
    </location>
</feature>
<sequence>MFAGLGPWGSEGPVVIGHRGASGERPEHTAAAYRLAVLSGADAVEPDLVPTKDGVLVARHDAEPERDHRRRRPSPLRRTTHHPRRRRRAGDRVVHHRLHPRRAC</sequence>
<dbReference type="Proteomes" id="UP001157017">
    <property type="component" value="Unassembled WGS sequence"/>
</dbReference>
<evidence type="ECO:0000256" key="5">
    <source>
        <dbReference type="ARBA" id="ARBA00022801"/>
    </source>
</evidence>
<dbReference type="PROSITE" id="PS51704">
    <property type="entry name" value="GP_PDE"/>
    <property type="match status" value="1"/>
</dbReference>
<evidence type="ECO:0000256" key="6">
    <source>
        <dbReference type="ARBA" id="ARBA00047512"/>
    </source>
</evidence>
<dbReference type="PANTHER" id="PTHR43620">
    <property type="entry name" value="GLYCEROPHOSPHORYL DIESTER PHOSPHODIESTERASE"/>
    <property type="match status" value="1"/>
</dbReference>
<proteinExistence type="inferred from homology"/>
<dbReference type="EC" id="3.1.4.46" evidence="2"/>
<keyword evidence="5" id="KW-0378">Hydrolase</keyword>
<feature type="region of interest" description="Disordered" evidence="7">
    <location>
        <begin position="1"/>
        <end position="23"/>
    </location>
</feature>
<evidence type="ECO:0000259" key="8">
    <source>
        <dbReference type="PROSITE" id="PS51704"/>
    </source>
</evidence>
<dbReference type="EMBL" id="BSUZ01000001">
    <property type="protein sequence ID" value="GMA88183.1"/>
    <property type="molecule type" value="Genomic_DNA"/>
</dbReference>
<dbReference type="InterPro" id="IPR017946">
    <property type="entry name" value="PLC-like_Pdiesterase_TIM-brl"/>
</dbReference>
<organism evidence="9 10">
    <name type="scientific">Angustibacter aerolatus</name>
    <dbReference type="NCBI Taxonomy" id="1162965"/>
    <lineage>
        <taxon>Bacteria</taxon>
        <taxon>Bacillati</taxon>
        <taxon>Actinomycetota</taxon>
        <taxon>Actinomycetes</taxon>
        <taxon>Kineosporiales</taxon>
        <taxon>Kineosporiaceae</taxon>
    </lineage>
</organism>
<accession>A0ABQ6JJ07</accession>
<name>A0ABQ6JJ07_9ACTN</name>
<evidence type="ECO:0000256" key="1">
    <source>
        <dbReference type="ARBA" id="ARBA00007277"/>
    </source>
</evidence>
<evidence type="ECO:0000313" key="9">
    <source>
        <dbReference type="EMBL" id="GMA88183.1"/>
    </source>
</evidence>
<protein>
    <recommendedName>
        <fullName evidence="2">glycerophosphodiester phosphodiesterase</fullName>
        <ecNumber evidence="2">3.1.4.46</ecNumber>
    </recommendedName>
</protein>
<feature type="compositionally biased region" description="Basic and acidic residues" evidence="7">
    <location>
        <begin position="58"/>
        <end position="67"/>
    </location>
</feature>
<dbReference type="SUPFAM" id="SSF51695">
    <property type="entry name" value="PLC-like phosphodiesterases"/>
    <property type="match status" value="1"/>
</dbReference>
<reference evidence="10" key="1">
    <citation type="journal article" date="2019" name="Int. J. Syst. Evol. Microbiol.">
        <title>The Global Catalogue of Microorganisms (GCM) 10K type strain sequencing project: providing services to taxonomists for standard genome sequencing and annotation.</title>
        <authorList>
            <consortium name="The Broad Institute Genomics Platform"/>
            <consortium name="The Broad Institute Genome Sequencing Center for Infectious Disease"/>
            <person name="Wu L."/>
            <person name="Ma J."/>
        </authorList>
    </citation>
    <scope>NUCLEOTIDE SEQUENCE [LARGE SCALE GENOMIC DNA]</scope>
    <source>
        <strain evidence="10">NBRC 108730</strain>
    </source>
</reference>
<dbReference type="Gene3D" id="3.20.20.190">
    <property type="entry name" value="Phosphatidylinositol (PI) phosphodiesterase"/>
    <property type="match status" value="1"/>
</dbReference>
<feature type="compositionally biased region" description="Basic residues" evidence="7">
    <location>
        <begin position="68"/>
        <end position="104"/>
    </location>
</feature>
<comment type="caution">
    <text evidence="9">The sequence shown here is derived from an EMBL/GenBank/DDBJ whole genome shotgun (WGS) entry which is preliminary data.</text>
</comment>
<evidence type="ECO:0000256" key="3">
    <source>
        <dbReference type="ARBA" id="ARBA00022729"/>
    </source>
</evidence>
<dbReference type="PANTHER" id="PTHR43620:SF7">
    <property type="entry name" value="GLYCEROPHOSPHODIESTER PHOSPHODIESTERASE GDPD5-RELATED"/>
    <property type="match status" value="1"/>
</dbReference>
<keyword evidence="3" id="KW-0732">Signal</keyword>
<evidence type="ECO:0000313" key="10">
    <source>
        <dbReference type="Proteomes" id="UP001157017"/>
    </source>
</evidence>
<evidence type="ECO:0000256" key="7">
    <source>
        <dbReference type="SAM" id="MobiDB-lite"/>
    </source>
</evidence>
<evidence type="ECO:0000256" key="2">
    <source>
        <dbReference type="ARBA" id="ARBA00012247"/>
    </source>
</evidence>